<dbReference type="PROSITE" id="PS50048">
    <property type="entry name" value="ZN2_CY6_FUNGAL_2"/>
    <property type="match status" value="1"/>
</dbReference>
<dbReference type="PROSITE" id="PS00463">
    <property type="entry name" value="ZN2_CY6_FUNGAL_1"/>
    <property type="match status" value="1"/>
</dbReference>
<keyword evidence="2" id="KW-0862">Zinc</keyword>
<evidence type="ECO:0000256" key="5">
    <source>
        <dbReference type="ARBA" id="ARBA00023163"/>
    </source>
</evidence>
<dbReference type="HOGENOM" id="CLU_011409_6_0_1"/>
<feature type="domain" description="Zn(2)-C6 fungal-type" evidence="7">
    <location>
        <begin position="20"/>
        <end position="48"/>
    </location>
</feature>
<dbReference type="GO" id="GO:0003677">
    <property type="term" value="F:DNA binding"/>
    <property type="evidence" value="ECO:0007669"/>
    <property type="project" value="UniProtKB-KW"/>
</dbReference>
<keyword evidence="5" id="KW-0804">Transcription</keyword>
<name>A0A074VVL3_AURM1</name>
<dbReference type="Pfam" id="PF11951">
    <property type="entry name" value="Fungal_trans_2"/>
    <property type="match status" value="1"/>
</dbReference>
<accession>A0A074VVL3</accession>
<dbReference type="EMBL" id="KL584828">
    <property type="protein sequence ID" value="KEQ64503.1"/>
    <property type="molecule type" value="Genomic_DNA"/>
</dbReference>
<dbReference type="AlphaFoldDB" id="A0A074VVL3"/>
<organism evidence="8 9">
    <name type="scientific">Aureobasidium melanogenum (strain CBS 110374)</name>
    <name type="common">Aureobasidium pullulans var. melanogenum</name>
    <dbReference type="NCBI Taxonomy" id="1043003"/>
    <lineage>
        <taxon>Eukaryota</taxon>
        <taxon>Fungi</taxon>
        <taxon>Dikarya</taxon>
        <taxon>Ascomycota</taxon>
        <taxon>Pezizomycotina</taxon>
        <taxon>Dothideomycetes</taxon>
        <taxon>Dothideomycetidae</taxon>
        <taxon>Dothideales</taxon>
        <taxon>Saccotheciaceae</taxon>
        <taxon>Aureobasidium</taxon>
    </lineage>
</organism>
<dbReference type="InterPro" id="IPR001138">
    <property type="entry name" value="Zn2Cys6_DnaBD"/>
</dbReference>
<protein>
    <recommendedName>
        <fullName evidence="7">Zn(2)-C6 fungal-type domain-containing protein</fullName>
    </recommendedName>
</protein>
<proteinExistence type="predicted"/>
<keyword evidence="9" id="KW-1185">Reference proteome</keyword>
<dbReference type="InterPro" id="IPR021858">
    <property type="entry name" value="Fun_TF"/>
</dbReference>
<dbReference type="Pfam" id="PF00172">
    <property type="entry name" value="Zn_clus"/>
    <property type="match status" value="1"/>
</dbReference>
<gene>
    <name evidence="8" type="ORF">M437DRAFT_64155</name>
</gene>
<dbReference type="GO" id="GO:0008270">
    <property type="term" value="F:zinc ion binding"/>
    <property type="evidence" value="ECO:0007669"/>
    <property type="project" value="InterPro"/>
</dbReference>
<evidence type="ECO:0000256" key="1">
    <source>
        <dbReference type="ARBA" id="ARBA00022723"/>
    </source>
</evidence>
<evidence type="ECO:0000259" key="7">
    <source>
        <dbReference type="PROSITE" id="PS50048"/>
    </source>
</evidence>
<dbReference type="RefSeq" id="XP_040881526.1">
    <property type="nucleotide sequence ID" value="XM_041024371.1"/>
</dbReference>
<keyword evidence="3" id="KW-0805">Transcription regulation</keyword>
<keyword evidence="6" id="KW-0539">Nucleus</keyword>
<dbReference type="STRING" id="1043003.A0A074VVL3"/>
<dbReference type="PANTHER" id="PTHR36206">
    <property type="entry name" value="ASPERCRYPTIN BIOSYNTHESIS CLUSTER-SPECIFIC TRANSCRIPTION REGULATOR ATNN-RELATED"/>
    <property type="match status" value="1"/>
</dbReference>
<evidence type="ECO:0000256" key="4">
    <source>
        <dbReference type="ARBA" id="ARBA00023125"/>
    </source>
</evidence>
<evidence type="ECO:0000313" key="9">
    <source>
        <dbReference type="Proteomes" id="UP000030672"/>
    </source>
</evidence>
<evidence type="ECO:0000256" key="3">
    <source>
        <dbReference type="ARBA" id="ARBA00023015"/>
    </source>
</evidence>
<dbReference type="InterPro" id="IPR036864">
    <property type="entry name" value="Zn2-C6_fun-type_DNA-bd_sf"/>
</dbReference>
<dbReference type="CDD" id="cd00067">
    <property type="entry name" value="GAL4"/>
    <property type="match status" value="1"/>
</dbReference>
<reference evidence="8 9" key="1">
    <citation type="journal article" date="2014" name="BMC Genomics">
        <title>Genome sequencing of four Aureobasidium pullulans varieties: biotechnological potential, stress tolerance, and description of new species.</title>
        <authorList>
            <person name="Gostin Ar C."/>
            <person name="Ohm R.A."/>
            <person name="Kogej T."/>
            <person name="Sonjak S."/>
            <person name="Turk M."/>
            <person name="Zajc J."/>
            <person name="Zalar P."/>
            <person name="Grube M."/>
            <person name="Sun H."/>
            <person name="Han J."/>
            <person name="Sharma A."/>
            <person name="Chiniquy J."/>
            <person name="Ngan C.Y."/>
            <person name="Lipzen A."/>
            <person name="Barry K."/>
            <person name="Grigoriev I.V."/>
            <person name="Gunde-Cimerman N."/>
        </authorList>
    </citation>
    <scope>NUCLEOTIDE SEQUENCE [LARGE SCALE GENOMIC DNA]</scope>
    <source>
        <strain evidence="8 9">CBS 110374</strain>
    </source>
</reference>
<evidence type="ECO:0000313" key="8">
    <source>
        <dbReference type="EMBL" id="KEQ64503.1"/>
    </source>
</evidence>
<dbReference type="GO" id="GO:0000981">
    <property type="term" value="F:DNA-binding transcription factor activity, RNA polymerase II-specific"/>
    <property type="evidence" value="ECO:0007669"/>
    <property type="project" value="InterPro"/>
</dbReference>
<evidence type="ECO:0000256" key="2">
    <source>
        <dbReference type="ARBA" id="ARBA00022833"/>
    </source>
</evidence>
<dbReference type="SMART" id="SM00066">
    <property type="entry name" value="GAL4"/>
    <property type="match status" value="1"/>
</dbReference>
<keyword evidence="4" id="KW-0238">DNA-binding</keyword>
<keyword evidence="1" id="KW-0479">Metal-binding</keyword>
<sequence length="572" mass="63608">MSAVPPSGSRGSRKLKVRTGCITCKLRKVKCDEGKPFCRRCIDYGRECDGYTTPKWMPLDIVTGRQVMSLVQRRPVIKAPALRPLAPAGPDIDVAFLSQSLSGEERQWLEFFSIRTGPALSSDSSRSFWSYTLPQLSVSEPAVRHALLALGSAHARFEAAAADERLITTVVGLDFVLWHYNKSIISLQKLLKKNNMGTDVVLLCCLLFISLECLDGNGNAIIGHLQNGLNIPQSAQSPETSSNARMSSIMHQVRPLFTGLNAQTILLGQPAHYAAVDMDVMPSLSVLTRFDNFEDARISLDVLVTSTLAFVHNIHDNIYWTGSCPRSAGAHQRYLQGQFLVWSRSVAALVKSCKPFTAYDNEREKLLRVQHTAVSVWLSRSTRLDEVSCDDYIKEFHSIVKWSNILASPILTRSQGSFLAGRLASLTAGGSAKFSLHMAYIAPLYFVALKCRVPGIRRNAVAILEKTHGREGLWDAKLHARVARRVIEIEESSTLLSRGAIQVSMENGPLMRMQADGEFKMLDELPHERFRVHDAEIRGVSKGLRAICRVVFHTAPYGLLAGWKVWEEVIHL</sequence>
<dbReference type="InterPro" id="IPR052360">
    <property type="entry name" value="Transcr_Regulatory_Proteins"/>
</dbReference>
<dbReference type="GeneID" id="63917744"/>
<evidence type="ECO:0000256" key="6">
    <source>
        <dbReference type="ARBA" id="ARBA00023242"/>
    </source>
</evidence>
<dbReference type="Proteomes" id="UP000030672">
    <property type="component" value="Unassembled WGS sequence"/>
</dbReference>
<dbReference type="Gene3D" id="4.10.240.10">
    <property type="entry name" value="Zn(2)-C6 fungal-type DNA-binding domain"/>
    <property type="match status" value="1"/>
</dbReference>
<dbReference type="PANTHER" id="PTHR36206:SF12">
    <property type="entry name" value="ASPERCRYPTIN BIOSYNTHESIS CLUSTER-SPECIFIC TRANSCRIPTION REGULATOR ATNN-RELATED"/>
    <property type="match status" value="1"/>
</dbReference>
<dbReference type="SUPFAM" id="SSF57701">
    <property type="entry name" value="Zn2/Cys6 DNA-binding domain"/>
    <property type="match status" value="1"/>
</dbReference>